<dbReference type="AlphaFoldDB" id="A0AAV2ZCB7"/>
<dbReference type="Proteomes" id="UP001146120">
    <property type="component" value="Unassembled WGS sequence"/>
</dbReference>
<organism evidence="1 2">
    <name type="scientific">Lagenidium giganteum</name>
    <dbReference type="NCBI Taxonomy" id="4803"/>
    <lineage>
        <taxon>Eukaryota</taxon>
        <taxon>Sar</taxon>
        <taxon>Stramenopiles</taxon>
        <taxon>Oomycota</taxon>
        <taxon>Peronosporomycetes</taxon>
        <taxon>Pythiales</taxon>
        <taxon>Pythiaceae</taxon>
    </lineage>
</organism>
<protein>
    <submittedName>
        <fullName evidence="1">Uncharacterized protein</fullName>
    </submittedName>
</protein>
<comment type="caution">
    <text evidence="1">The sequence shown here is derived from an EMBL/GenBank/DDBJ whole genome shotgun (WGS) entry which is preliminary data.</text>
</comment>
<evidence type="ECO:0000313" key="1">
    <source>
        <dbReference type="EMBL" id="DBA05083.1"/>
    </source>
</evidence>
<proteinExistence type="predicted"/>
<accession>A0AAV2ZCB7</accession>
<reference evidence="1" key="1">
    <citation type="submission" date="2022-11" db="EMBL/GenBank/DDBJ databases">
        <authorList>
            <person name="Morgan W.R."/>
            <person name="Tartar A."/>
        </authorList>
    </citation>
    <scope>NUCLEOTIDE SEQUENCE</scope>
    <source>
        <strain evidence="1">ARSEF 373</strain>
    </source>
</reference>
<name>A0AAV2ZCB7_9STRA</name>
<sequence length="102" mass="12157">MNWSSFLDYGIVRAIYEQAGVELQLPQGEPMRFINLHLDFMHHYKSTYWAWSVNDHQEDPLQGRFCRTSLHPRMTQLAQELQRFQSSGFPFWGSQVTDYVQE</sequence>
<keyword evidence="2" id="KW-1185">Reference proteome</keyword>
<gene>
    <name evidence="1" type="ORF">N0F65_000771</name>
</gene>
<evidence type="ECO:0000313" key="2">
    <source>
        <dbReference type="Proteomes" id="UP001146120"/>
    </source>
</evidence>
<dbReference type="EMBL" id="DAKRPA010000003">
    <property type="protein sequence ID" value="DBA05083.1"/>
    <property type="molecule type" value="Genomic_DNA"/>
</dbReference>
<reference evidence="1" key="2">
    <citation type="journal article" date="2023" name="Microbiol Resour">
        <title>Decontamination and Annotation of the Draft Genome Sequence of the Oomycete Lagenidium giganteum ARSEF 373.</title>
        <authorList>
            <person name="Morgan W.R."/>
            <person name="Tartar A."/>
        </authorList>
    </citation>
    <scope>NUCLEOTIDE SEQUENCE</scope>
    <source>
        <strain evidence="1">ARSEF 373</strain>
    </source>
</reference>